<dbReference type="PANTHER" id="PTHR30461">
    <property type="entry name" value="DNA-INVERTASE FROM LAMBDOID PROPHAGE"/>
    <property type="match status" value="1"/>
</dbReference>
<dbReference type="InterPro" id="IPR036162">
    <property type="entry name" value="Resolvase-like_N_sf"/>
</dbReference>
<dbReference type="InterPro" id="IPR048046">
    <property type="entry name" value="Transpos_IS607"/>
</dbReference>
<organism evidence="7 10">
    <name type="scientific">Candidatus Hydrogenisulfobacillus filiaventi</name>
    <dbReference type="NCBI Taxonomy" id="2707344"/>
    <lineage>
        <taxon>Bacteria</taxon>
        <taxon>Bacillati</taxon>
        <taxon>Bacillota</taxon>
        <taxon>Clostridia</taxon>
        <taxon>Eubacteriales</taxon>
        <taxon>Clostridiales Family XVII. Incertae Sedis</taxon>
        <taxon>Candidatus Hydrogenisulfobacillus</taxon>
    </lineage>
</organism>
<dbReference type="PROSITE" id="PS51736">
    <property type="entry name" value="RECOMBINASES_3"/>
    <property type="match status" value="1"/>
</dbReference>
<dbReference type="PANTHER" id="PTHR30461:SF2">
    <property type="entry name" value="SERINE RECOMBINASE PINE-RELATED"/>
    <property type="match status" value="1"/>
</dbReference>
<dbReference type="SUPFAM" id="SSF53041">
    <property type="entry name" value="Resolvase-like"/>
    <property type="match status" value="1"/>
</dbReference>
<evidence type="ECO:0000313" key="7">
    <source>
        <dbReference type="EMBL" id="CAB1128433.1"/>
    </source>
</evidence>
<dbReference type="KEGG" id="hfv:R50_2556"/>
<dbReference type="GO" id="GO:0000150">
    <property type="term" value="F:DNA strand exchange activity"/>
    <property type="evidence" value="ECO:0007669"/>
    <property type="project" value="InterPro"/>
</dbReference>
<dbReference type="PROSITE" id="PS00397">
    <property type="entry name" value="RECOMBINASES_1"/>
    <property type="match status" value="1"/>
</dbReference>
<dbReference type="EMBL" id="LR778114">
    <property type="protein sequence ID" value="CAB1129482.1"/>
    <property type="molecule type" value="Genomic_DNA"/>
</dbReference>
<feature type="active site" description="O-(5'-phospho-DNA)-serine intermediate" evidence="4 5">
    <location>
        <position position="27"/>
    </location>
</feature>
<dbReference type="GO" id="GO:0015074">
    <property type="term" value="P:DNA integration"/>
    <property type="evidence" value="ECO:0007669"/>
    <property type="project" value="UniProtKB-KW"/>
</dbReference>
<dbReference type="InterPro" id="IPR006118">
    <property type="entry name" value="Recombinase_CS"/>
</dbReference>
<dbReference type="Pfam" id="PF00239">
    <property type="entry name" value="Resolvase"/>
    <property type="match status" value="1"/>
</dbReference>
<evidence type="ECO:0000256" key="2">
    <source>
        <dbReference type="ARBA" id="ARBA00023125"/>
    </source>
</evidence>
<reference evidence="7 10" key="1">
    <citation type="submission" date="2020-02" db="EMBL/GenBank/DDBJ databases">
        <authorList>
            <person name="Hogendoorn C."/>
        </authorList>
    </citation>
    <scope>NUCLEOTIDE SEQUENCE [LARGE SCALE GENOMIC DNA]</scope>
    <source>
        <strain evidence="7">R501</strain>
    </source>
</reference>
<keyword evidence="1" id="KW-0229">DNA integration</keyword>
<protein>
    <recommendedName>
        <fullName evidence="6">Resolvase/invertase-type recombinase catalytic domain-containing protein</fullName>
    </recommendedName>
</protein>
<dbReference type="InterPro" id="IPR041718">
    <property type="entry name" value="IS607_transposase-like"/>
</dbReference>
<evidence type="ECO:0000256" key="1">
    <source>
        <dbReference type="ARBA" id="ARBA00022908"/>
    </source>
</evidence>
<dbReference type="EMBL" id="LR778114">
    <property type="protein sequence ID" value="CAB1130048.1"/>
    <property type="molecule type" value="Genomic_DNA"/>
</dbReference>
<evidence type="ECO:0000313" key="10">
    <source>
        <dbReference type="Proteomes" id="UP000503399"/>
    </source>
</evidence>
<gene>
    <name evidence="7" type="ORF">R50_0927</name>
    <name evidence="8" type="ORF">R50_1985</name>
    <name evidence="9" type="ORF">R50_2556</name>
</gene>
<accession>A0A6F8ZFM0</accession>
<feature type="domain" description="Resolvase/invertase-type recombinase catalytic" evidence="6">
    <location>
        <begin position="19"/>
        <end position="170"/>
    </location>
</feature>
<dbReference type="InterPro" id="IPR050639">
    <property type="entry name" value="SSR_resolvase"/>
</dbReference>
<dbReference type="NCBIfam" id="NF033518">
    <property type="entry name" value="transpos_IS607"/>
    <property type="match status" value="1"/>
</dbReference>
<evidence type="ECO:0000256" key="5">
    <source>
        <dbReference type="PROSITE-ProRule" id="PRU10137"/>
    </source>
</evidence>
<dbReference type="KEGG" id="hfv:R50_0927"/>
<dbReference type="AlphaFoldDB" id="A0A6F8ZFM0"/>
<proteinExistence type="predicted"/>
<dbReference type="Gene3D" id="1.10.287.2170">
    <property type="match status" value="1"/>
</dbReference>
<dbReference type="KEGG" id="hfv:R50_1985"/>
<evidence type="ECO:0000313" key="9">
    <source>
        <dbReference type="EMBL" id="CAB1130048.1"/>
    </source>
</evidence>
<evidence type="ECO:0000259" key="6">
    <source>
        <dbReference type="PROSITE" id="PS51736"/>
    </source>
</evidence>
<dbReference type="CDD" id="cd03769">
    <property type="entry name" value="SR_IS607_transposase_like"/>
    <property type="match status" value="1"/>
</dbReference>
<dbReference type="GO" id="GO:0003677">
    <property type="term" value="F:DNA binding"/>
    <property type="evidence" value="ECO:0007669"/>
    <property type="project" value="UniProtKB-KW"/>
</dbReference>
<dbReference type="SMART" id="SM00857">
    <property type="entry name" value="Resolvase"/>
    <property type="match status" value="1"/>
</dbReference>
<keyword evidence="2" id="KW-0238">DNA-binding</keyword>
<sequence>MFSLESINRLAGERSGGNRAVIYARVSSSQQKRDGNLDRQKARLLNAAKERGYRIVEVIAEQASGINEKRRGLRRIFRLAEDSRIDLVLVEFRDRLARFGYSYLETYLTARKVRIICLDDAPPTSAEDELTRDLITILTVFAARLYGRRSHGFRKHVTDVIRSHHARERG</sequence>
<keyword evidence="3" id="KW-0233">DNA recombination</keyword>
<dbReference type="InterPro" id="IPR006119">
    <property type="entry name" value="Resolv_N"/>
</dbReference>
<name>A0A6F8ZFM0_9FIRM</name>
<evidence type="ECO:0000313" key="8">
    <source>
        <dbReference type="EMBL" id="CAB1129482.1"/>
    </source>
</evidence>
<dbReference type="EMBL" id="LR778114">
    <property type="protein sequence ID" value="CAB1128433.1"/>
    <property type="molecule type" value="Genomic_DNA"/>
</dbReference>
<dbReference type="Gene3D" id="3.40.50.1390">
    <property type="entry name" value="Resolvase, N-terminal catalytic domain"/>
    <property type="match status" value="1"/>
</dbReference>
<keyword evidence="10" id="KW-1185">Reference proteome</keyword>
<dbReference type="FunFam" id="3.40.50.1390:FF:000002">
    <property type="entry name" value="ORF1 in transposon ISC1904"/>
    <property type="match status" value="1"/>
</dbReference>
<evidence type="ECO:0000256" key="3">
    <source>
        <dbReference type="ARBA" id="ARBA00023172"/>
    </source>
</evidence>
<dbReference type="Proteomes" id="UP000503399">
    <property type="component" value="Chromosome"/>
</dbReference>
<evidence type="ECO:0000256" key="4">
    <source>
        <dbReference type="PIRSR" id="PIRSR606118-50"/>
    </source>
</evidence>